<dbReference type="InterPro" id="IPR002935">
    <property type="entry name" value="SAM_O-MeTrfase"/>
</dbReference>
<comment type="caution">
    <text evidence="4">The sequence shown here is derived from an EMBL/GenBank/DDBJ whole genome shotgun (WGS) entry which is preliminary data.</text>
</comment>
<keyword evidence="1" id="KW-0489">Methyltransferase</keyword>
<sequence>MTDLETDKGYGYLNKDVIEWLSNLHAKENDAHKDALSYLNNSNNTLEGLPAIQISPLDGRLIEILCRLSNAKNVVEFGTLSGYSALWILKALPKDGHLWTVEFNPDHAKVARSVFNKAGLSEKVTIVEMSGVDSLSHLSSSGPFDVIFLDADKESYGVYADWAVDNLRKAGLLLGDNALLFGELLDDIENPNTINERVKGMRNFHKILSEKFVSTCLLTPEGLGVGLLK</sequence>
<dbReference type="GO" id="GO:0008171">
    <property type="term" value="F:O-methyltransferase activity"/>
    <property type="evidence" value="ECO:0007669"/>
    <property type="project" value="InterPro"/>
</dbReference>
<keyword evidence="3" id="KW-0949">S-adenosyl-L-methionine</keyword>
<dbReference type="Pfam" id="PF01596">
    <property type="entry name" value="Methyltransf_3"/>
    <property type="match status" value="1"/>
</dbReference>
<dbReference type="Gene3D" id="3.40.50.150">
    <property type="entry name" value="Vaccinia Virus protein VP39"/>
    <property type="match status" value="1"/>
</dbReference>
<evidence type="ECO:0000313" key="5">
    <source>
        <dbReference type="Proteomes" id="UP000183815"/>
    </source>
</evidence>
<dbReference type="SUPFAM" id="SSF53335">
    <property type="entry name" value="S-adenosyl-L-methionine-dependent methyltransferases"/>
    <property type="match status" value="1"/>
</dbReference>
<accession>A0A1J5T6Y8</accession>
<proteinExistence type="predicted"/>
<dbReference type="GO" id="GO:0008757">
    <property type="term" value="F:S-adenosylmethionine-dependent methyltransferase activity"/>
    <property type="evidence" value="ECO:0007669"/>
    <property type="project" value="TreeGrafter"/>
</dbReference>
<dbReference type="PANTHER" id="PTHR10509">
    <property type="entry name" value="O-METHYLTRANSFERASE-RELATED"/>
    <property type="match status" value="1"/>
</dbReference>
<evidence type="ECO:0000256" key="3">
    <source>
        <dbReference type="ARBA" id="ARBA00022691"/>
    </source>
</evidence>
<evidence type="ECO:0000256" key="2">
    <source>
        <dbReference type="ARBA" id="ARBA00022679"/>
    </source>
</evidence>
<dbReference type="AlphaFoldDB" id="A0A1J5T6Y8"/>
<gene>
    <name evidence="4" type="ORF">BEU04_01475</name>
</gene>
<reference evidence="4 5" key="1">
    <citation type="submission" date="2016-08" db="EMBL/GenBank/DDBJ databases">
        <title>New Insights into Marine Group III Euryarchaeota, from dark to light.</title>
        <authorList>
            <person name="Haro-Moreno J.M."/>
            <person name="Rodriguez-Valera F."/>
            <person name="Lopez-Garcia P."/>
            <person name="Moreira D."/>
            <person name="Martin-Cuadrado A.B."/>
        </authorList>
    </citation>
    <scope>NUCLEOTIDE SEQUENCE [LARGE SCALE GENOMIC DNA]</scope>
    <source>
        <strain evidence="4">CG-Bathy1</strain>
    </source>
</reference>
<dbReference type="GO" id="GO:0032259">
    <property type="term" value="P:methylation"/>
    <property type="evidence" value="ECO:0007669"/>
    <property type="project" value="UniProtKB-KW"/>
</dbReference>
<dbReference type="PANTHER" id="PTHR10509:SF14">
    <property type="entry name" value="CAFFEOYL-COA O-METHYLTRANSFERASE 3-RELATED"/>
    <property type="match status" value="1"/>
</dbReference>
<dbReference type="PROSITE" id="PS51682">
    <property type="entry name" value="SAM_OMT_I"/>
    <property type="match status" value="1"/>
</dbReference>
<dbReference type="Proteomes" id="UP000183815">
    <property type="component" value="Unassembled WGS sequence"/>
</dbReference>
<evidence type="ECO:0000256" key="1">
    <source>
        <dbReference type="ARBA" id="ARBA00022603"/>
    </source>
</evidence>
<organism evidence="4 5">
    <name type="scientific">Marine Group III euryarchaeote CG-Bathy1</name>
    <dbReference type="NCBI Taxonomy" id="1889001"/>
    <lineage>
        <taxon>Archaea</taxon>
        <taxon>Methanobacteriati</taxon>
        <taxon>Thermoplasmatota</taxon>
        <taxon>Thermoplasmata</taxon>
        <taxon>Candidatus Thermoprofundales</taxon>
    </lineage>
</organism>
<dbReference type="InterPro" id="IPR050362">
    <property type="entry name" value="Cation-dep_OMT"/>
</dbReference>
<dbReference type="InterPro" id="IPR029063">
    <property type="entry name" value="SAM-dependent_MTases_sf"/>
</dbReference>
<name>A0A1J5T6Y8_9ARCH</name>
<keyword evidence="2" id="KW-0808">Transferase</keyword>
<protein>
    <recommendedName>
        <fullName evidence="6">Methyltransferase</fullName>
    </recommendedName>
</protein>
<evidence type="ECO:0000313" key="4">
    <source>
        <dbReference type="EMBL" id="OIR16634.1"/>
    </source>
</evidence>
<evidence type="ECO:0008006" key="6">
    <source>
        <dbReference type="Google" id="ProtNLM"/>
    </source>
</evidence>
<dbReference type="EMBL" id="MIYU01000012">
    <property type="protein sequence ID" value="OIR16634.1"/>
    <property type="molecule type" value="Genomic_DNA"/>
</dbReference>